<accession>A0AAV6R3R8</accession>
<reference evidence="2 3" key="1">
    <citation type="journal article" date="2021" name="Sci. Rep.">
        <title>Chromosome anchoring in Senegalese sole (Solea senegalensis) reveals sex-associated markers and genome rearrangements in flatfish.</title>
        <authorList>
            <person name="Guerrero-Cozar I."/>
            <person name="Gomez-Garrido J."/>
            <person name="Berbel C."/>
            <person name="Martinez-Blanch J.F."/>
            <person name="Alioto T."/>
            <person name="Claros M.G."/>
            <person name="Gagnaire P.A."/>
            <person name="Manchado M."/>
        </authorList>
    </citation>
    <scope>NUCLEOTIDE SEQUENCE [LARGE SCALE GENOMIC DNA]</scope>
    <source>
        <strain evidence="2">Sse05_10M</strain>
    </source>
</reference>
<comment type="caution">
    <text evidence="2">The sequence shown here is derived from an EMBL/GenBank/DDBJ whole genome shotgun (WGS) entry which is preliminary data.</text>
</comment>
<dbReference type="AlphaFoldDB" id="A0AAV6R3R8"/>
<gene>
    <name evidence="2" type="ORF">JOB18_045994</name>
</gene>
<evidence type="ECO:0000256" key="1">
    <source>
        <dbReference type="SAM" id="MobiDB-lite"/>
    </source>
</evidence>
<organism evidence="2 3">
    <name type="scientific">Solea senegalensis</name>
    <name type="common">Senegalese sole</name>
    <dbReference type="NCBI Taxonomy" id="28829"/>
    <lineage>
        <taxon>Eukaryota</taxon>
        <taxon>Metazoa</taxon>
        <taxon>Chordata</taxon>
        <taxon>Craniata</taxon>
        <taxon>Vertebrata</taxon>
        <taxon>Euteleostomi</taxon>
        <taxon>Actinopterygii</taxon>
        <taxon>Neopterygii</taxon>
        <taxon>Teleostei</taxon>
        <taxon>Neoteleostei</taxon>
        <taxon>Acanthomorphata</taxon>
        <taxon>Carangaria</taxon>
        <taxon>Pleuronectiformes</taxon>
        <taxon>Pleuronectoidei</taxon>
        <taxon>Soleidae</taxon>
        <taxon>Solea</taxon>
    </lineage>
</organism>
<dbReference type="Proteomes" id="UP000693946">
    <property type="component" value="Linkage Group LG21"/>
</dbReference>
<sequence>MDDSVPKDEWSEGGRMVVCVDAACSFAPPPFQFLRLFLLPPPLSLHQPLGSVWLIKEEEAGNRHGAVCLDCLPRQARKAGQRVSVWSSPDPTAPPTTTFVSSGPLPLQPPSRKPFCGDETVGAGWAGLRIRIRLARVEWQMAA</sequence>
<feature type="region of interest" description="Disordered" evidence="1">
    <location>
        <begin position="82"/>
        <end position="106"/>
    </location>
</feature>
<evidence type="ECO:0000313" key="3">
    <source>
        <dbReference type="Proteomes" id="UP000693946"/>
    </source>
</evidence>
<proteinExistence type="predicted"/>
<protein>
    <submittedName>
        <fullName evidence="2">Uncharacterized protein</fullName>
    </submittedName>
</protein>
<keyword evidence="3" id="KW-1185">Reference proteome</keyword>
<evidence type="ECO:0000313" key="2">
    <source>
        <dbReference type="EMBL" id="KAG7499685.1"/>
    </source>
</evidence>
<dbReference type="EMBL" id="JAGKHQ010000014">
    <property type="protein sequence ID" value="KAG7499685.1"/>
    <property type="molecule type" value="Genomic_DNA"/>
</dbReference>
<name>A0AAV6R3R8_SOLSE</name>